<dbReference type="Gene3D" id="1.25.40.10">
    <property type="entry name" value="Tetratricopeptide repeat domain"/>
    <property type="match status" value="1"/>
</dbReference>
<evidence type="ECO:0000256" key="1">
    <source>
        <dbReference type="ARBA" id="ARBA00010361"/>
    </source>
</evidence>
<comment type="function">
    <text evidence="5">Part of the endoplasmic reticulum membrane protein complex (EMC) that enables the energy-independent insertion into endoplasmic reticulum membranes of newly synthesized membrane proteins.</text>
</comment>
<dbReference type="PANTHER" id="PTHR12760">
    <property type="entry name" value="TETRATRICOPEPTIDE REPEAT PROTEIN"/>
    <property type="match status" value="1"/>
</dbReference>
<comment type="similarity">
    <text evidence="1 5">Belongs to the EMC2 family.</text>
</comment>
<feature type="repeat" description="TPR" evidence="4">
    <location>
        <begin position="88"/>
        <end position="121"/>
    </location>
</feature>
<gene>
    <name evidence="7" type="ORF">BSL78_23757</name>
</gene>
<dbReference type="GO" id="GO:0072546">
    <property type="term" value="C:EMC complex"/>
    <property type="evidence" value="ECO:0007669"/>
    <property type="project" value="UniProtKB-UniRule"/>
</dbReference>
<protein>
    <recommendedName>
        <fullName evidence="5">ER membrane protein complex subunit 2</fullName>
    </recommendedName>
</protein>
<feature type="domain" description="EMC2 TPR-like" evidence="6">
    <location>
        <begin position="73"/>
        <end position="199"/>
    </location>
</feature>
<keyword evidence="2" id="KW-0677">Repeat</keyword>
<dbReference type="Proteomes" id="UP000230750">
    <property type="component" value="Unassembled WGS sequence"/>
</dbReference>
<dbReference type="FunFam" id="1.25.40.10:FF:000478">
    <property type="entry name" value="GG16802"/>
    <property type="match status" value="1"/>
</dbReference>
<dbReference type="SUPFAM" id="SSF48452">
    <property type="entry name" value="TPR-like"/>
    <property type="match status" value="1"/>
</dbReference>
<dbReference type="PROSITE" id="PS50005">
    <property type="entry name" value="TPR"/>
    <property type="match status" value="2"/>
</dbReference>
<evidence type="ECO:0000313" key="7">
    <source>
        <dbReference type="EMBL" id="PIK39400.1"/>
    </source>
</evidence>
<dbReference type="InterPro" id="IPR055217">
    <property type="entry name" value="TPR_EMC2"/>
</dbReference>
<evidence type="ECO:0000256" key="4">
    <source>
        <dbReference type="PROSITE-ProRule" id="PRU00339"/>
    </source>
</evidence>
<sequence length="293" mass="33919">MVLYGPVWSDWVRYDVRDKLRKWREDKVRNSTETAELGEYLLANYRRKLGDEVWPLFEQVSIASLDCGKLSLARLCIHAVREQFPQSSRSKRLHGMLEEAEGDFESAKETYEEILKGDPANGLVMKRLVAIHKGKNDIPSAIKELNKYIASFMSDSEAWMELAELYIQEQDYSKAAFCFEELILYNPHHHLYHQRYAEILYTQGGIDNLEIARKYFAQAVKLNSNNIRALYGMLLCAYHIASSSKSTAKKKTENTKYASWAKVQLDYKYKQSEPKDEEVLGEMFDRLAITSGN</sequence>
<evidence type="ECO:0000256" key="3">
    <source>
        <dbReference type="ARBA" id="ARBA00022803"/>
    </source>
</evidence>
<name>A0A2G8JUK8_STIJA</name>
<dbReference type="InterPro" id="IPR019734">
    <property type="entry name" value="TPR_rpt"/>
</dbReference>
<reference evidence="7 8" key="1">
    <citation type="journal article" date="2017" name="PLoS Biol.">
        <title>The sea cucumber genome provides insights into morphological evolution and visceral regeneration.</title>
        <authorList>
            <person name="Zhang X."/>
            <person name="Sun L."/>
            <person name="Yuan J."/>
            <person name="Sun Y."/>
            <person name="Gao Y."/>
            <person name="Zhang L."/>
            <person name="Li S."/>
            <person name="Dai H."/>
            <person name="Hamel J.F."/>
            <person name="Liu C."/>
            <person name="Yu Y."/>
            <person name="Liu S."/>
            <person name="Lin W."/>
            <person name="Guo K."/>
            <person name="Jin S."/>
            <person name="Xu P."/>
            <person name="Storey K.B."/>
            <person name="Huan P."/>
            <person name="Zhang T."/>
            <person name="Zhou Y."/>
            <person name="Zhang J."/>
            <person name="Lin C."/>
            <person name="Li X."/>
            <person name="Xing L."/>
            <person name="Huo D."/>
            <person name="Sun M."/>
            <person name="Wang L."/>
            <person name="Mercier A."/>
            <person name="Li F."/>
            <person name="Yang H."/>
            <person name="Xiang J."/>
        </authorList>
    </citation>
    <scope>NUCLEOTIDE SEQUENCE [LARGE SCALE GENOMIC DNA]</scope>
    <source>
        <strain evidence="7">Shaxun</strain>
        <tissue evidence="7">Muscle</tissue>
    </source>
</reference>
<evidence type="ECO:0000256" key="5">
    <source>
        <dbReference type="RuleBase" id="RU367091"/>
    </source>
</evidence>
<keyword evidence="3 4" id="KW-0802">TPR repeat</keyword>
<keyword evidence="5" id="KW-0472">Membrane</keyword>
<dbReference type="InterPro" id="IPR011990">
    <property type="entry name" value="TPR-like_helical_dom_sf"/>
</dbReference>
<dbReference type="SMART" id="SM00028">
    <property type="entry name" value="TPR"/>
    <property type="match status" value="3"/>
</dbReference>
<organism evidence="7 8">
    <name type="scientific">Stichopus japonicus</name>
    <name type="common">Sea cucumber</name>
    <dbReference type="NCBI Taxonomy" id="307972"/>
    <lineage>
        <taxon>Eukaryota</taxon>
        <taxon>Metazoa</taxon>
        <taxon>Echinodermata</taxon>
        <taxon>Eleutherozoa</taxon>
        <taxon>Echinozoa</taxon>
        <taxon>Holothuroidea</taxon>
        <taxon>Aspidochirotacea</taxon>
        <taxon>Aspidochirotida</taxon>
        <taxon>Stichopodidae</taxon>
        <taxon>Apostichopus</taxon>
    </lineage>
</organism>
<comment type="subcellular location">
    <subcellularLocation>
        <location evidence="5">Endoplasmic reticulum membrane</location>
        <topology evidence="5">Peripheral membrane protein</topology>
        <orientation evidence="5">Cytoplasmic side</orientation>
    </subcellularLocation>
</comment>
<dbReference type="STRING" id="307972.A0A2G8JUK8"/>
<dbReference type="EMBL" id="MRZV01001244">
    <property type="protein sequence ID" value="PIK39400.1"/>
    <property type="molecule type" value="Genomic_DNA"/>
</dbReference>
<comment type="subunit">
    <text evidence="5">Component of the ER membrane protein complex (EMC).</text>
</comment>
<dbReference type="Pfam" id="PF22890">
    <property type="entry name" value="TPR_EMC2"/>
    <property type="match status" value="1"/>
</dbReference>
<dbReference type="AlphaFoldDB" id="A0A2G8JUK8"/>
<evidence type="ECO:0000259" key="6">
    <source>
        <dbReference type="Pfam" id="PF22890"/>
    </source>
</evidence>
<comment type="caution">
    <text evidence="7">The sequence shown here is derived from an EMBL/GenBank/DDBJ whole genome shotgun (WGS) entry which is preliminary data.</text>
</comment>
<evidence type="ECO:0000256" key="2">
    <source>
        <dbReference type="ARBA" id="ARBA00022737"/>
    </source>
</evidence>
<keyword evidence="5" id="KW-0256">Endoplasmic reticulum</keyword>
<keyword evidence="8" id="KW-1185">Reference proteome</keyword>
<accession>A0A2G8JUK8</accession>
<proteinExistence type="inferred from homology"/>
<dbReference type="InterPro" id="IPR039856">
    <property type="entry name" value="EMC2-like"/>
</dbReference>
<feature type="repeat" description="TPR" evidence="4">
    <location>
        <begin position="156"/>
        <end position="189"/>
    </location>
</feature>
<dbReference type="OrthoDB" id="124397at2759"/>
<evidence type="ECO:0000313" key="8">
    <source>
        <dbReference type="Proteomes" id="UP000230750"/>
    </source>
</evidence>